<dbReference type="PROSITE" id="PS51450">
    <property type="entry name" value="LRR"/>
    <property type="match status" value="8"/>
</dbReference>
<evidence type="ECO:0000313" key="6">
    <source>
        <dbReference type="WBParaSite" id="TREG1_111650.1"/>
    </source>
</evidence>
<dbReference type="InterPro" id="IPR032675">
    <property type="entry name" value="LRR_dom_sf"/>
</dbReference>
<protein>
    <recommendedName>
        <fullName evidence="4">Disease resistance R13L4/SHOC-2-like LRR domain-containing protein</fullName>
    </recommendedName>
</protein>
<dbReference type="AlphaFoldDB" id="A0AA85IXA2"/>
<dbReference type="Pfam" id="PF13855">
    <property type="entry name" value="LRR_8"/>
    <property type="match status" value="2"/>
</dbReference>
<feature type="compositionally biased region" description="Polar residues" evidence="3">
    <location>
        <begin position="396"/>
        <end position="406"/>
    </location>
</feature>
<dbReference type="InterPro" id="IPR050216">
    <property type="entry name" value="LRR_domain-containing"/>
</dbReference>
<evidence type="ECO:0000259" key="4">
    <source>
        <dbReference type="Pfam" id="PF23598"/>
    </source>
</evidence>
<proteinExistence type="predicted"/>
<dbReference type="PANTHER" id="PTHR48051">
    <property type="match status" value="1"/>
</dbReference>
<dbReference type="WBParaSite" id="TREG1_111650.1">
    <property type="protein sequence ID" value="TREG1_111650.1"/>
    <property type="gene ID" value="TREG1_111650"/>
</dbReference>
<dbReference type="SMART" id="SM00369">
    <property type="entry name" value="LRR_TYP"/>
    <property type="match status" value="13"/>
</dbReference>
<evidence type="ECO:0000256" key="2">
    <source>
        <dbReference type="ARBA" id="ARBA00022737"/>
    </source>
</evidence>
<dbReference type="SMART" id="SM00364">
    <property type="entry name" value="LRR_BAC"/>
    <property type="match status" value="11"/>
</dbReference>
<dbReference type="InterPro" id="IPR001611">
    <property type="entry name" value="Leu-rich_rpt"/>
</dbReference>
<feature type="compositionally biased region" description="Low complexity" evidence="3">
    <location>
        <begin position="407"/>
        <end position="418"/>
    </location>
</feature>
<feature type="region of interest" description="Disordered" evidence="3">
    <location>
        <begin position="364"/>
        <end position="425"/>
    </location>
</feature>
<feature type="domain" description="Disease resistance R13L4/SHOC-2-like LRR" evidence="4">
    <location>
        <begin position="88"/>
        <end position="277"/>
    </location>
</feature>
<dbReference type="SMART" id="SM00365">
    <property type="entry name" value="LRR_SD22"/>
    <property type="match status" value="5"/>
</dbReference>
<dbReference type="Pfam" id="PF23598">
    <property type="entry name" value="LRR_14"/>
    <property type="match status" value="1"/>
</dbReference>
<organism evidence="5 6">
    <name type="scientific">Trichobilharzia regenti</name>
    <name type="common">Nasal bird schistosome</name>
    <dbReference type="NCBI Taxonomy" id="157069"/>
    <lineage>
        <taxon>Eukaryota</taxon>
        <taxon>Metazoa</taxon>
        <taxon>Spiralia</taxon>
        <taxon>Lophotrochozoa</taxon>
        <taxon>Platyhelminthes</taxon>
        <taxon>Trematoda</taxon>
        <taxon>Digenea</taxon>
        <taxon>Strigeidida</taxon>
        <taxon>Schistosomatoidea</taxon>
        <taxon>Schistosomatidae</taxon>
        <taxon>Trichobilharzia</taxon>
    </lineage>
</organism>
<dbReference type="SUPFAM" id="SSF52058">
    <property type="entry name" value="L domain-like"/>
    <property type="match status" value="2"/>
</dbReference>
<keyword evidence="2" id="KW-0677">Repeat</keyword>
<accession>A0AA85IXA2</accession>
<dbReference type="PANTHER" id="PTHR48051:SF1">
    <property type="entry name" value="RAS SUPPRESSOR PROTEIN 1"/>
    <property type="match status" value="1"/>
</dbReference>
<dbReference type="InterPro" id="IPR055414">
    <property type="entry name" value="LRR_R13L4/SHOC2-like"/>
</dbReference>
<reference evidence="5" key="1">
    <citation type="submission" date="2022-06" db="EMBL/GenBank/DDBJ databases">
        <authorList>
            <person name="Berger JAMES D."/>
            <person name="Berger JAMES D."/>
        </authorList>
    </citation>
    <scope>NUCLEOTIDE SEQUENCE [LARGE SCALE GENOMIC DNA]</scope>
</reference>
<dbReference type="FunFam" id="3.80.10.10:FF:001164">
    <property type="entry name" value="GH01279p"/>
    <property type="match status" value="1"/>
</dbReference>
<feature type="compositionally biased region" description="Polar residues" evidence="3">
    <location>
        <begin position="374"/>
        <end position="388"/>
    </location>
</feature>
<dbReference type="InterPro" id="IPR003591">
    <property type="entry name" value="Leu-rich_rpt_typical-subtyp"/>
</dbReference>
<evidence type="ECO:0000256" key="1">
    <source>
        <dbReference type="ARBA" id="ARBA00022614"/>
    </source>
</evidence>
<name>A0AA85IXA2_TRIRE</name>
<reference evidence="6" key="2">
    <citation type="submission" date="2023-11" db="UniProtKB">
        <authorList>
            <consortium name="WormBaseParasite"/>
        </authorList>
    </citation>
    <scope>IDENTIFICATION</scope>
</reference>
<keyword evidence="5" id="KW-1185">Reference proteome</keyword>
<dbReference type="Proteomes" id="UP000050795">
    <property type="component" value="Unassembled WGS sequence"/>
</dbReference>
<dbReference type="GO" id="GO:0005737">
    <property type="term" value="C:cytoplasm"/>
    <property type="evidence" value="ECO:0007669"/>
    <property type="project" value="TreeGrafter"/>
</dbReference>
<keyword evidence="1" id="KW-0433">Leucine-rich repeat</keyword>
<evidence type="ECO:0000313" key="5">
    <source>
        <dbReference type="Proteomes" id="UP000050795"/>
    </source>
</evidence>
<dbReference type="Gene3D" id="3.80.10.10">
    <property type="entry name" value="Ribonuclease Inhibitor"/>
    <property type="match status" value="3"/>
</dbReference>
<evidence type="ECO:0000256" key="3">
    <source>
        <dbReference type="SAM" id="MobiDB-lite"/>
    </source>
</evidence>
<sequence length="671" mass="74704">MFKDMDGTSVYRKLYRTAQKSGSLNLSDRQLQFVPSIVWELNTPLPLEQSNQTVNFEINAGDDYRWWETQPITKLNLATNQLTTIEGGINKLDTLTYLDLHDNQLLQLPDEIGDLVNLRTLLLSYNQLKKLPTSITKLQNLSILDLANNQLESLDENMANLNYLERLDLSKNALTSLPSKLPPQLRQLSVDHNRLKKVTDGLIENMKLLKILDLSSNQIEELILDKGPSNNRSTFRLSVLHVEVNRLTNLPDVAGLTELKELHLSDNRITTVDLTCLQGCSITVLDLARNCIKQLPEGIPKCLPNLSRLDISSNELTSIPTELGFMDSLLVLFISCNPIRSIRQSIITGSTEAIKSLLRQRHRPEDTYEPPHQPINTDTTNAQAKTVDNNNNNGNTSESLQSVNIPNNNNNTMNGTTGSIPSKTNKPSVTVDHYDIQLPSVGPSGNLEWSGKTTQKSISAAQLPPLDSPTEWIQAATPHKSQTSPVVKSLCVTHRSLHQFPQGIFAFATSLRELNMSCNHLAELPENFDQLSKLENLNLSSNQLKHLPECLANLSQLKTLCLDSNPLGPELQCNIVLKSPLVNKLEYLSLRGCQLKVCPTPEYLNQANAPNLSTLDLTNNDIDQLPAELGLCTQIRSLLLQGNTFRIPRPAIVAKGTEALLSYLRSRIPES</sequence>
<dbReference type="PRINTS" id="PR00019">
    <property type="entry name" value="LEURICHRPT"/>
</dbReference>